<dbReference type="Gene3D" id="1.10.340.70">
    <property type="match status" value="1"/>
</dbReference>
<feature type="region of interest" description="Disordered" evidence="1">
    <location>
        <begin position="414"/>
        <end position="437"/>
    </location>
</feature>
<dbReference type="Pfam" id="PF17921">
    <property type="entry name" value="Integrase_H2C2"/>
    <property type="match status" value="1"/>
</dbReference>
<dbReference type="SUPFAM" id="SSF53098">
    <property type="entry name" value="Ribonuclease H-like"/>
    <property type="match status" value="1"/>
</dbReference>
<accession>A0A9W6XX47</accession>
<organism evidence="3 4">
    <name type="scientific">Phytophthora fragariaefolia</name>
    <dbReference type="NCBI Taxonomy" id="1490495"/>
    <lineage>
        <taxon>Eukaryota</taxon>
        <taxon>Sar</taxon>
        <taxon>Stramenopiles</taxon>
        <taxon>Oomycota</taxon>
        <taxon>Peronosporomycetes</taxon>
        <taxon>Peronosporales</taxon>
        <taxon>Peronosporaceae</taxon>
        <taxon>Phytophthora</taxon>
    </lineage>
</organism>
<dbReference type="InterPro" id="IPR052160">
    <property type="entry name" value="Gypsy_RT_Integrase-like"/>
</dbReference>
<dbReference type="AlphaFoldDB" id="A0A9W6XX47"/>
<dbReference type="GO" id="GO:0015074">
    <property type="term" value="P:DNA integration"/>
    <property type="evidence" value="ECO:0007669"/>
    <property type="project" value="InterPro"/>
</dbReference>
<dbReference type="Proteomes" id="UP001165121">
    <property type="component" value="Unassembled WGS sequence"/>
</dbReference>
<dbReference type="InterPro" id="IPR001584">
    <property type="entry name" value="Integrase_cat-core"/>
</dbReference>
<dbReference type="Gene3D" id="3.30.420.10">
    <property type="entry name" value="Ribonuclease H-like superfamily/Ribonuclease H"/>
    <property type="match status" value="1"/>
</dbReference>
<evidence type="ECO:0000313" key="3">
    <source>
        <dbReference type="EMBL" id="GMF47609.1"/>
    </source>
</evidence>
<dbReference type="InterPro" id="IPR012337">
    <property type="entry name" value="RNaseH-like_sf"/>
</dbReference>
<evidence type="ECO:0000259" key="2">
    <source>
        <dbReference type="PROSITE" id="PS50994"/>
    </source>
</evidence>
<feature type="domain" description="Integrase catalytic" evidence="2">
    <location>
        <begin position="78"/>
        <end position="253"/>
    </location>
</feature>
<name>A0A9W6XX47_9STRA</name>
<dbReference type="PROSITE" id="PS50994">
    <property type="entry name" value="INTEGRASE"/>
    <property type="match status" value="1"/>
</dbReference>
<dbReference type="InterPro" id="IPR036397">
    <property type="entry name" value="RNaseH_sf"/>
</dbReference>
<keyword evidence="4" id="KW-1185">Reference proteome</keyword>
<comment type="caution">
    <text evidence="3">The sequence shown here is derived from an EMBL/GenBank/DDBJ whole genome shotgun (WGS) entry which is preliminary data.</text>
</comment>
<evidence type="ECO:0000313" key="4">
    <source>
        <dbReference type="Proteomes" id="UP001165121"/>
    </source>
</evidence>
<proteinExistence type="predicted"/>
<reference evidence="3" key="1">
    <citation type="submission" date="2023-04" db="EMBL/GenBank/DDBJ databases">
        <title>Phytophthora fragariaefolia NBRC 109709.</title>
        <authorList>
            <person name="Ichikawa N."/>
            <person name="Sato H."/>
            <person name="Tonouchi N."/>
        </authorList>
    </citation>
    <scope>NUCLEOTIDE SEQUENCE</scope>
    <source>
        <strain evidence="3">NBRC 109709</strain>
    </source>
</reference>
<dbReference type="OrthoDB" id="111100at2759"/>
<dbReference type="EMBL" id="BSXT01002172">
    <property type="protein sequence ID" value="GMF47609.1"/>
    <property type="molecule type" value="Genomic_DNA"/>
</dbReference>
<dbReference type="InterPro" id="IPR041588">
    <property type="entry name" value="Integrase_H2C2"/>
</dbReference>
<evidence type="ECO:0000256" key="1">
    <source>
        <dbReference type="SAM" id="MobiDB-lite"/>
    </source>
</evidence>
<protein>
    <submittedName>
        <fullName evidence="3">Unnamed protein product</fullName>
    </submittedName>
</protein>
<dbReference type="PANTHER" id="PTHR47266">
    <property type="entry name" value="ENDONUCLEASE-RELATED"/>
    <property type="match status" value="1"/>
</dbReference>
<gene>
    <name evidence="3" type="ORF">Pfra01_001806200</name>
</gene>
<dbReference type="GO" id="GO:0003676">
    <property type="term" value="F:nucleic acid binding"/>
    <property type="evidence" value="ECO:0007669"/>
    <property type="project" value="InterPro"/>
</dbReference>
<sequence length="506" mass="57897">MTVTTTNGLAVISTANGQRVILPPELWAVVFKESHDSVWAGHLRAPHTHARIARIYWWPGLMREVKQWVRGCQECGSRKARPREVIPPLRTIRGGDIGDRWALDGAGSLPAREGGPRYVIAAVEYVTRYVVAAAVKQPEAEHVAEFLMRQVVLRFGPFRELLTDGAPEDTGTVIETLVAMLQAQQVNPVSYRPQMIGLVERFHRTWKNCVATYMYEDEQRDWDMWLGFAVYAYNSGQHTTVKLSPNELMMGSRLRTPNELLRATNVTEAGEMSSYHQRLLEAMKSSHEITEKARTREQARQAKYYNRKTKTKRTLKAGDRVWMYRPPRGPKASKLVHQWVGPMRVIEPAGYDNFLGEQEDIDGKNERDISHVSFLLTYYYPTELLTRTAADLAAQLEHEERNEETAAATVNTATVQRGAKRCQDSTSNEGATERTSEALVELQRRRRRNKAGHYVLEYELRPARCAGRRTVQRTKDDQRRWVSMAEYDQLLESDRFVEDSMGEEGV</sequence>